<evidence type="ECO:0000256" key="7">
    <source>
        <dbReference type="ARBA" id="ARBA00022723"/>
    </source>
</evidence>
<evidence type="ECO:0000256" key="16">
    <source>
        <dbReference type="ARBA" id="ARBA00034438"/>
    </source>
</evidence>
<evidence type="ECO:0000256" key="6">
    <source>
        <dbReference type="ARBA" id="ARBA00022692"/>
    </source>
</evidence>
<keyword evidence="8" id="KW-0863">Zinc-finger</keyword>
<proteinExistence type="inferred from homology"/>
<dbReference type="PANTHER" id="PTHR48178:SF1">
    <property type="entry name" value="PEROXISOME BIOGENESIS FACTOR 2"/>
    <property type="match status" value="1"/>
</dbReference>
<dbReference type="OrthoDB" id="1701437at2759"/>
<evidence type="ECO:0000256" key="8">
    <source>
        <dbReference type="ARBA" id="ARBA00022771"/>
    </source>
</evidence>
<evidence type="ECO:0000256" key="15">
    <source>
        <dbReference type="ARBA" id="ARBA00032511"/>
    </source>
</evidence>
<keyword evidence="6" id="KW-0812">Transmembrane</keyword>
<keyword evidence="7" id="KW-0479">Metal-binding</keyword>
<dbReference type="GO" id="GO:0008270">
    <property type="term" value="F:zinc ion binding"/>
    <property type="evidence" value="ECO:0007669"/>
    <property type="project" value="UniProtKB-KW"/>
</dbReference>
<name>A0A5B8MHJ7_9CHLO</name>
<dbReference type="GO" id="GO:0016558">
    <property type="term" value="P:protein import into peroxisome matrix"/>
    <property type="evidence" value="ECO:0007669"/>
    <property type="project" value="InterPro"/>
</dbReference>
<keyword evidence="10" id="KW-0862">Zinc</keyword>
<evidence type="ECO:0000256" key="1">
    <source>
        <dbReference type="ARBA" id="ARBA00004585"/>
    </source>
</evidence>
<keyword evidence="4" id="KW-0813">Transport</keyword>
<dbReference type="PANTHER" id="PTHR48178">
    <property type="entry name" value="PEROXISOME BIOGENESIS FACTOR 2"/>
    <property type="match status" value="1"/>
</dbReference>
<organism evidence="20 21">
    <name type="scientific">Chloropicon primus</name>
    <dbReference type="NCBI Taxonomy" id="1764295"/>
    <lineage>
        <taxon>Eukaryota</taxon>
        <taxon>Viridiplantae</taxon>
        <taxon>Chlorophyta</taxon>
        <taxon>Chloropicophyceae</taxon>
        <taxon>Chloropicales</taxon>
        <taxon>Chloropicaceae</taxon>
        <taxon>Chloropicon</taxon>
    </lineage>
</organism>
<dbReference type="STRING" id="1764295.A0A5B8MHJ7"/>
<dbReference type="InterPro" id="IPR025654">
    <property type="entry name" value="PEX2/10"/>
</dbReference>
<feature type="domain" description="Pex N-terminal" evidence="19">
    <location>
        <begin position="48"/>
        <end position="197"/>
    </location>
</feature>
<keyword evidence="13" id="KW-0472">Membrane</keyword>
<reference evidence="20 21" key="1">
    <citation type="submission" date="2018-07" db="EMBL/GenBank/DDBJ databases">
        <title>The complete nuclear genome of the prasinophyte Chloropicon primus (CCMP1205).</title>
        <authorList>
            <person name="Pombert J.-F."/>
            <person name="Otis C."/>
            <person name="Turmel M."/>
            <person name="Lemieux C."/>
        </authorList>
    </citation>
    <scope>NUCLEOTIDE SEQUENCE [LARGE SCALE GENOMIC DNA]</scope>
    <source>
        <strain evidence="20 21">CCMP1205</strain>
    </source>
</reference>
<dbReference type="EMBL" id="CP031036">
    <property type="protein sequence ID" value="QDZ19907.1"/>
    <property type="molecule type" value="Genomic_DNA"/>
</dbReference>
<dbReference type="AlphaFoldDB" id="A0A5B8MHJ7"/>
<evidence type="ECO:0000256" key="13">
    <source>
        <dbReference type="ARBA" id="ARBA00023136"/>
    </source>
</evidence>
<evidence type="ECO:0000256" key="4">
    <source>
        <dbReference type="ARBA" id="ARBA00022448"/>
    </source>
</evidence>
<comment type="catalytic activity">
    <reaction evidence="16">
        <text>[E2 ubiquitin-conjugating enzyme]-S-ubiquitinyl-L-cysteine + [acceptor protein]-L-cysteine = [E2 ubiquitin-conjugating enzyme]-L-cysteine + [acceptor protein]-S-ubiquitinyl-L-cysteine.</text>
        <dbReference type="EC" id="2.3.2.36"/>
    </reaction>
</comment>
<protein>
    <recommendedName>
        <fullName evidence="17">RING-type E3 ubiquitin transferase (cysteine targeting)</fullName>
        <ecNumber evidence="17">2.3.2.36</ecNumber>
    </recommendedName>
    <alternativeName>
        <fullName evidence="15">Peroxin-2</fullName>
    </alternativeName>
</protein>
<feature type="region of interest" description="Disordered" evidence="18">
    <location>
        <begin position="1"/>
        <end position="22"/>
    </location>
</feature>
<keyword evidence="5" id="KW-0808">Transferase</keyword>
<evidence type="ECO:0000256" key="12">
    <source>
        <dbReference type="ARBA" id="ARBA00022989"/>
    </source>
</evidence>
<dbReference type="Proteomes" id="UP000316726">
    <property type="component" value="Chromosome 3"/>
</dbReference>
<accession>A0A5B8MHJ7</accession>
<keyword evidence="21" id="KW-1185">Reference proteome</keyword>
<evidence type="ECO:0000256" key="14">
    <source>
        <dbReference type="ARBA" id="ARBA00023140"/>
    </source>
</evidence>
<evidence type="ECO:0000256" key="18">
    <source>
        <dbReference type="SAM" id="MobiDB-lite"/>
    </source>
</evidence>
<sequence length="333" mass="36132">MVWEDEFERTSGGGPSTSGSEGARDVFSFTASLFPLRSLALDAQVIDDGLVQQLRTEFSRAAALLPPRAVLKVRAETQLVLELAVLALTVGLGRPTPGMEMLSLKYQKELSPLQRVLLCTVGPGSRWLTERFETLASSRDMAGAEGGWEALAWRAYWLASLSASVLKTVNLCLFFREGRYVSLTERALGVTKTYEDPRIIRSAALGFMDDHLFWINLYDFVTDMTPLATTGLRRLKHFGTSLAGKARRFGSKRLAALGWGAEAGGEAAEGGSRDHVEGRAVSCGICGRESVASLSYAHPCGCPHCYYCLATHLATVGDLSCKTCGRKVQGIAR</sequence>
<evidence type="ECO:0000259" key="19">
    <source>
        <dbReference type="Pfam" id="PF04757"/>
    </source>
</evidence>
<evidence type="ECO:0000256" key="3">
    <source>
        <dbReference type="ARBA" id="ARBA00008704"/>
    </source>
</evidence>
<dbReference type="Pfam" id="PF04757">
    <property type="entry name" value="Pex2_Pex12"/>
    <property type="match status" value="1"/>
</dbReference>
<keyword evidence="12" id="KW-1133">Transmembrane helix</keyword>
<evidence type="ECO:0000256" key="11">
    <source>
        <dbReference type="ARBA" id="ARBA00022927"/>
    </source>
</evidence>
<comment type="pathway">
    <text evidence="2">Protein modification; protein ubiquitination.</text>
</comment>
<dbReference type="InterPro" id="IPR006845">
    <property type="entry name" value="Pex_N"/>
</dbReference>
<evidence type="ECO:0000313" key="20">
    <source>
        <dbReference type="EMBL" id="QDZ19907.1"/>
    </source>
</evidence>
<evidence type="ECO:0000313" key="21">
    <source>
        <dbReference type="Proteomes" id="UP000316726"/>
    </source>
</evidence>
<evidence type="ECO:0000256" key="17">
    <source>
        <dbReference type="ARBA" id="ARBA00034523"/>
    </source>
</evidence>
<keyword evidence="11" id="KW-0653">Protein transport</keyword>
<keyword evidence="9" id="KW-0833">Ubl conjugation pathway</keyword>
<dbReference type="GO" id="GO:0061630">
    <property type="term" value="F:ubiquitin protein ligase activity"/>
    <property type="evidence" value="ECO:0007669"/>
    <property type="project" value="UniProtKB-EC"/>
</dbReference>
<evidence type="ECO:0000256" key="10">
    <source>
        <dbReference type="ARBA" id="ARBA00022833"/>
    </source>
</evidence>
<comment type="subcellular location">
    <subcellularLocation>
        <location evidence="1">Peroxisome membrane</location>
        <topology evidence="1">Multi-pass membrane protein</topology>
    </subcellularLocation>
</comment>
<evidence type="ECO:0000256" key="5">
    <source>
        <dbReference type="ARBA" id="ARBA00022679"/>
    </source>
</evidence>
<evidence type="ECO:0000256" key="2">
    <source>
        <dbReference type="ARBA" id="ARBA00004906"/>
    </source>
</evidence>
<gene>
    <name evidence="20" type="ORF">A3770_03p24250</name>
</gene>
<dbReference type="GO" id="GO:0005778">
    <property type="term" value="C:peroxisomal membrane"/>
    <property type="evidence" value="ECO:0007669"/>
    <property type="project" value="UniProtKB-SubCell"/>
</dbReference>
<dbReference type="EC" id="2.3.2.36" evidence="17"/>
<keyword evidence="14" id="KW-0576">Peroxisome</keyword>
<evidence type="ECO:0000256" key="9">
    <source>
        <dbReference type="ARBA" id="ARBA00022786"/>
    </source>
</evidence>
<comment type="similarity">
    <text evidence="3">Belongs to the pex2/pex10/pex12 family.</text>
</comment>